<keyword evidence="2" id="KW-1185">Reference proteome</keyword>
<reference evidence="1 2" key="1">
    <citation type="submission" date="2013-09" db="EMBL/GenBank/DDBJ databases">
        <title>Corchorus capsularis genome sequencing.</title>
        <authorList>
            <person name="Alam M."/>
            <person name="Haque M.S."/>
            <person name="Islam M.S."/>
            <person name="Emdad E.M."/>
            <person name="Islam M.M."/>
            <person name="Ahmed B."/>
            <person name="Halim A."/>
            <person name="Hossen Q.M.M."/>
            <person name="Hossain M.Z."/>
            <person name="Ahmed R."/>
            <person name="Khan M.M."/>
            <person name="Islam R."/>
            <person name="Rashid M.M."/>
            <person name="Khan S.A."/>
            <person name="Rahman M.S."/>
            <person name="Alam M."/>
        </authorList>
    </citation>
    <scope>NUCLEOTIDE SEQUENCE [LARGE SCALE GENOMIC DNA]</scope>
    <source>
        <strain evidence="2">cv. CVL-1</strain>
        <tissue evidence="1">Whole seedling</tissue>
    </source>
</reference>
<proteinExistence type="predicted"/>
<comment type="caution">
    <text evidence="1">The sequence shown here is derived from an EMBL/GenBank/DDBJ whole genome shotgun (WGS) entry which is preliminary data.</text>
</comment>
<name>A0A1R3GQ10_COCAP</name>
<dbReference type="AlphaFoldDB" id="A0A1R3GQ10"/>
<sequence>MESSKKLVLSSYGDDCQLTRVNNTTPPK</sequence>
<dbReference type="Proteomes" id="UP000188268">
    <property type="component" value="Unassembled WGS sequence"/>
</dbReference>
<gene>
    <name evidence="1" type="ORF">CCACVL1_24360</name>
</gene>
<protein>
    <submittedName>
        <fullName evidence="1">Uncharacterized protein</fullName>
    </submittedName>
</protein>
<dbReference type="Gramene" id="OMO60151">
    <property type="protein sequence ID" value="OMO60151"/>
    <property type="gene ID" value="CCACVL1_24360"/>
</dbReference>
<dbReference type="EMBL" id="AWWV01013752">
    <property type="protein sequence ID" value="OMO60151.1"/>
    <property type="molecule type" value="Genomic_DNA"/>
</dbReference>
<evidence type="ECO:0000313" key="1">
    <source>
        <dbReference type="EMBL" id="OMO60151.1"/>
    </source>
</evidence>
<accession>A0A1R3GQ10</accession>
<evidence type="ECO:0000313" key="2">
    <source>
        <dbReference type="Proteomes" id="UP000188268"/>
    </source>
</evidence>
<organism evidence="1 2">
    <name type="scientific">Corchorus capsularis</name>
    <name type="common">Jute</name>
    <dbReference type="NCBI Taxonomy" id="210143"/>
    <lineage>
        <taxon>Eukaryota</taxon>
        <taxon>Viridiplantae</taxon>
        <taxon>Streptophyta</taxon>
        <taxon>Embryophyta</taxon>
        <taxon>Tracheophyta</taxon>
        <taxon>Spermatophyta</taxon>
        <taxon>Magnoliopsida</taxon>
        <taxon>eudicotyledons</taxon>
        <taxon>Gunneridae</taxon>
        <taxon>Pentapetalae</taxon>
        <taxon>rosids</taxon>
        <taxon>malvids</taxon>
        <taxon>Malvales</taxon>
        <taxon>Malvaceae</taxon>
        <taxon>Grewioideae</taxon>
        <taxon>Apeibeae</taxon>
        <taxon>Corchorus</taxon>
    </lineage>
</organism>